<dbReference type="SUPFAM" id="SSF51294">
    <property type="entry name" value="Hedgehog/intein (Hint) domain"/>
    <property type="match status" value="1"/>
</dbReference>
<keyword evidence="1" id="KW-1133">Transmembrane helix</keyword>
<feature type="transmembrane region" description="Helical" evidence="1">
    <location>
        <begin position="156"/>
        <end position="174"/>
    </location>
</feature>
<proteinExistence type="predicted"/>
<accession>A0A6C0D974</accession>
<evidence type="ECO:0000313" key="2">
    <source>
        <dbReference type="EMBL" id="QHT13576.1"/>
    </source>
</evidence>
<sequence>MRAAVQTTVALVTVTFALFLGWAAVMTTAFRAAVARDWETRRCEPGVVLLAGWLKPEKDPRTSAQFAKDNWSFCQKEYVEHALRTAAQVPEAATRVQAGISQVFTQITGTAADMFYHLWRFCYEAYSSFMEKMKSAATLFRNFLSQTYAMVMRMEASVTSIAFGLIALIVGFINSVQLSLIVAIVVVGILLLLQIILFFLLLPISSVLLTMTAVIAGIVVAVTTAVSAAMVAELFTPGACFDAGTQVILADGTTRPIEKITIGTRLAATADGSVTVVTAVHEFDTRDVVWTHDGIRVTGDHLVEDEKGRLERVQTNRRFVAEAQKEQKSRRVWCLTTTSRRIPVRGGSGQTVQFADWEEIDDSDDAAKDSWCKAVWARLNPSRPQIPAPLAESLNMRAVTEADAGISPDTLVQVVVSSWWGSSVRQRRAADIQIGDTVVDADGRPTRVIGRVEMEGSVSVDAVTLGADSLISVGCWIWSQIEGCWMPPVDAAAAVCDAHPARWLHFYTTSGSFRIVSDGSDGYISIRDASDVGLDTIGTLVDEVILRDVSTPSASASSVP</sequence>
<reference evidence="2" key="1">
    <citation type="journal article" date="2020" name="Nature">
        <title>Giant virus diversity and host interactions through global metagenomics.</title>
        <authorList>
            <person name="Schulz F."/>
            <person name="Roux S."/>
            <person name="Paez-Espino D."/>
            <person name="Jungbluth S."/>
            <person name="Walsh D.A."/>
            <person name="Denef V.J."/>
            <person name="McMahon K.D."/>
            <person name="Konstantinidis K.T."/>
            <person name="Eloe-Fadrosh E.A."/>
            <person name="Kyrpides N.C."/>
            <person name="Woyke T."/>
        </authorList>
    </citation>
    <scope>NUCLEOTIDE SEQUENCE</scope>
    <source>
        <strain evidence="2">GVMAG-M-3300023174-132</strain>
    </source>
</reference>
<protein>
    <submittedName>
        <fullName evidence="2">Uncharacterized protein</fullName>
    </submittedName>
</protein>
<dbReference type="Gene3D" id="2.170.16.10">
    <property type="entry name" value="Hedgehog/Intein (Hint) domain"/>
    <property type="match status" value="1"/>
</dbReference>
<feature type="transmembrane region" description="Helical" evidence="1">
    <location>
        <begin position="12"/>
        <end position="34"/>
    </location>
</feature>
<feature type="transmembrane region" description="Helical" evidence="1">
    <location>
        <begin position="180"/>
        <end position="201"/>
    </location>
</feature>
<dbReference type="EMBL" id="MN739575">
    <property type="protein sequence ID" value="QHT13576.1"/>
    <property type="molecule type" value="Genomic_DNA"/>
</dbReference>
<dbReference type="InterPro" id="IPR036844">
    <property type="entry name" value="Hint_dom_sf"/>
</dbReference>
<keyword evidence="1" id="KW-0812">Transmembrane</keyword>
<dbReference type="CDD" id="cd00081">
    <property type="entry name" value="Hint"/>
    <property type="match status" value="1"/>
</dbReference>
<organism evidence="2">
    <name type="scientific">viral metagenome</name>
    <dbReference type="NCBI Taxonomy" id="1070528"/>
    <lineage>
        <taxon>unclassified sequences</taxon>
        <taxon>metagenomes</taxon>
        <taxon>organismal metagenomes</taxon>
    </lineage>
</organism>
<name>A0A6C0D974_9ZZZZ</name>
<dbReference type="AlphaFoldDB" id="A0A6C0D974"/>
<evidence type="ECO:0000256" key="1">
    <source>
        <dbReference type="SAM" id="Phobius"/>
    </source>
</evidence>
<feature type="transmembrane region" description="Helical" evidence="1">
    <location>
        <begin position="208"/>
        <end position="232"/>
    </location>
</feature>
<keyword evidence="1" id="KW-0472">Membrane</keyword>